<dbReference type="Proteomes" id="UP000199250">
    <property type="component" value="Unassembled WGS sequence"/>
</dbReference>
<dbReference type="RefSeq" id="WP_090734088.1">
    <property type="nucleotide sequence ID" value="NZ_FNYQ01000076.1"/>
</dbReference>
<protein>
    <submittedName>
        <fullName evidence="2">Terminase small subunit</fullName>
    </submittedName>
</protein>
<dbReference type="OrthoDB" id="8756642at2"/>
<evidence type="ECO:0000313" key="2">
    <source>
        <dbReference type="EMBL" id="SEJ31786.1"/>
    </source>
</evidence>
<reference evidence="2 3" key="1">
    <citation type="submission" date="2016-10" db="EMBL/GenBank/DDBJ databases">
        <authorList>
            <person name="de Groot N.N."/>
        </authorList>
    </citation>
    <scope>NUCLEOTIDE SEQUENCE [LARGE SCALE GENOMIC DNA]</scope>
    <source>
        <strain evidence="2 3">DSM 373</strain>
    </source>
</reference>
<name>A0A1H6XUE5_9GAMM</name>
<dbReference type="InterPro" id="IPR038713">
    <property type="entry name" value="Terminase_Gp1_N_sf"/>
</dbReference>
<evidence type="ECO:0000313" key="3">
    <source>
        <dbReference type="Proteomes" id="UP000199250"/>
    </source>
</evidence>
<organism evidence="2 3">
    <name type="scientific">Azotobacter beijerinckii</name>
    <dbReference type="NCBI Taxonomy" id="170623"/>
    <lineage>
        <taxon>Bacteria</taxon>
        <taxon>Pseudomonadati</taxon>
        <taxon>Pseudomonadota</taxon>
        <taxon>Gammaproteobacteria</taxon>
        <taxon>Pseudomonadales</taxon>
        <taxon>Pseudomonadaceae</taxon>
        <taxon>Azotobacter</taxon>
    </lineage>
</organism>
<dbReference type="Gene3D" id="1.10.10.1400">
    <property type="entry name" value="Terminase, small subunit, N-terminal DNA-binding domain, HTH motif"/>
    <property type="match status" value="1"/>
</dbReference>
<feature type="compositionally biased region" description="Low complexity" evidence="1">
    <location>
        <begin position="127"/>
        <end position="139"/>
    </location>
</feature>
<feature type="compositionally biased region" description="Basic and acidic residues" evidence="1">
    <location>
        <begin position="115"/>
        <end position="126"/>
    </location>
</feature>
<evidence type="ECO:0000256" key="1">
    <source>
        <dbReference type="SAM" id="MobiDB-lite"/>
    </source>
</evidence>
<gene>
    <name evidence="2" type="ORF">SAMN04244572_03525</name>
</gene>
<dbReference type="AlphaFoldDB" id="A0A1H6XUE5"/>
<feature type="region of interest" description="Disordered" evidence="1">
    <location>
        <begin position="115"/>
        <end position="146"/>
    </location>
</feature>
<sequence length="146" mass="15316">MALTEQKRRYAEARLSGMTKKDAAIKAGCPAKTAAQAASRYEKDPDVQAAMSRTVAVEAMKKAAPPPVNSGVNILLAADDPKAYLLSVMNNLGEDPKLRLDAAKALMPYVHGKVAEQGKKDAKSDAAKAAGRGKFAAAAPPLRAVK</sequence>
<proteinExistence type="predicted"/>
<accession>A0A1H6XUE5</accession>
<dbReference type="EMBL" id="FNYQ01000076">
    <property type="protein sequence ID" value="SEJ31786.1"/>
    <property type="molecule type" value="Genomic_DNA"/>
</dbReference>